<dbReference type="PhylomeDB" id="A0A0G4FSV7"/>
<organism evidence="1 2">
    <name type="scientific">Vitrella brassicaformis (strain CCMP3155)</name>
    <dbReference type="NCBI Taxonomy" id="1169540"/>
    <lineage>
        <taxon>Eukaryota</taxon>
        <taxon>Sar</taxon>
        <taxon>Alveolata</taxon>
        <taxon>Colpodellida</taxon>
        <taxon>Vitrellaceae</taxon>
        <taxon>Vitrella</taxon>
    </lineage>
</organism>
<dbReference type="Gene3D" id="3.40.1500.10">
    <property type="entry name" value="Coproporphyrinogen III oxidase, aerobic"/>
    <property type="match status" value="1"/>
</dbReference>
<dbReference type="Pfam" id="PF01218">
    <property type="entry name" value="Coprogen_oxidas"/>
    <property type="match status" value="1"/>
</dbReference>
<dbReference type="SUPFAM" id="SSF102886">
    <property type="entry name" value="Coproporphyrinogen III oxidase"/>
    <property type="match status" value="1"/>
</dbReference>
<dbReference type="InParanoid" id="A0A0G4FSV7"/>
<accession>A0A0G4FSV7</accession>
<dbReference type="OMA" id="DAIEWHK"/>
<dbReference type="InterPro" id="IPR001260">
    <property type="entry name" value="Coprogen_oxidase_aer"/>
</dbReference>
<dbReference type="GO" id="GO:0005737">
    <property type="term" value="C:cytoplasm"/>
    <property type="evidence" value="ECO:0007669"/>
    <property type="project" value="TreeGrafter"/>
</dbReference>
<reference evidence="1 2" key="1">
    <citation type="submission" date="2014-11" db="EMBL/GenBank/DDBJ databases">
        <authorList>
            <person name="Zhu J."/>
            <person name="Qi W."/>
            <person name="Song R."/>
        </authorList>
    </citation>
    <scope>NUCLEOTIDE SEQUENCE [LARGE SCALE GENOMIC DNA]</scope>
</reference>
<gene>
    <name evidence="1" type="ORF">Vbra_16063</name>
</gene>
<dbReference type="AlphaFoldDB" id="A0A0G4FSV7"/>
<dbReference type="UniPathway" id="UPA00251">
    <property type="reaction ID" value="UER00322"/>
</dbReference>
<dbReference type="GO" id="GO:0006782">
    <property type="term" value="P:protoporphyrinogen IX biosynthetic process"/>
    <property type="evidence" value="ECO:0007669"/>
    <property type="project" value="UniProtKB-UniPathway"/>
</dbReference>
<dbReference type="OrthoDB" id="15318at2759"/>
<dbReference type="GO" id="GO:0004109">
    <property type="term" value="F:coproporphyrinogen oxidase activity"/>
    <property type="evidence" value="ECO:0007669"/>
    <property type="project" value="InterPro"/>
</dbReference>
<dbReference type="PANTHER" id="PTHR10755:SF3">
    <property type="entry name" value="COPROPORPHYRINOGEN OXIDASE"/>
    <property type="match status" value="1"/>
</dbReference>
<evidence type="ECO:0000313" key="1">
    <source>
        <dbReference type="EMBL" id="CEM17541.1"/>
    </source>
</evidence>
<dbReference type="PANTHER" id="PTHR10755">
    <property type="entry name" value="COPROPORPHYRINOGEN III OXIDASE, MITOCHONDRIAL"/>
    <property type="match status" value="1"/>
</dbReference>
<dbReference type="STRING" id="1169540.A0A0G4FSV7"/>
<dbReference type="VEuPathDB" id="CryptoDB:Vbra_16063"/>
<dbReference type="PRINTS" id="PR00073">
    <property type="entry name" value="COPRGNOXDASE"/>
</dbReference>
<sequence>MVPTLRADVRYFEVADDGHSEPQGWFGGGADLTPCYLFEEDAIEWHKHWRGVCDKYSPDLYPRYKKWCDEYFYLPARQEHRGIGGIFFDDLMDFSDLPPPPSPSPSTSPTPPTPPLEFVQDVADGLLDSWRPIVDRRRSLPYTPQQREWQLVRRGRYVEFNLLYDRGVRFGLAPGGAIERVIVSAPPLVKWSYRYGEPGEEERRLVDVLRKPRDWADETD</sequence>
<dbReference type="EMBL" id="CDMY01000490">
    <property type="protein sequence ID" value="CEM17541.1"/>
    <property type="molecule type" value="Genomic_DNA"/>
</dbReference>
<keyword evidence="2" id="KW-1185">Reference proteome</keyword>
<evidence type="ECO:0000313" key="2">
    <source>
        <dbReference type="Proteomes" id="UP000041254"/>
    </source>
</evidence>
<proteinExistence type="predicted"/>
<name>A0A0G4FSV7_VITBC</name>
<protein>
    <submittedName>
        <fullName evidence="1">Uncharacterized protein</fullName>
    </submittedName>
</protein>
<dbReference type="InterPro" id="IPR036406">
    <property type="entry name" value="Coprogen_oxidase_aer_sf"/>
</dbReference>
<dbReference type="Proteomes" id="UP000041254">
    <property type="component" value="Unassembled WGS sequence"/>
</dbReference>